<evidence type="ECO:0000259" key="3">
    <source>
        <dbReference type="Pfam" id="PF01467"/>
    </source>
</evidence>
<dbReference type="NCBIfam" id="TIGR00125">
    <property type="entry name" value="cyt_tran_rel"/>
    <property type="match status" value="1"/>
</dbReference>
<proteinExistence type="predicted"/>
<dbReference type="Proteomes" id="UP000231192">
    <property type="component" value="Unassembled WGS sequence"/>
</dbReference>
<feature type="domain" description="Cytidyltransferase-like" evidence="3">
    <location>
        <begin position="10"/>
        <end position="101"/>
    </location>
</feature>
<evidence type="ECO:0000313" key="4">
    <source>
        <dbReference type="EMBL" id="PIR84025.1"/>
    </source>
</evidence>
<dbReference type="Gene3D" id="3.40.50.620">
    <property type="entry name" value="HUPs"/>
    <property type="match status" value="1"/>
</dbReference>
<dbReference type="InterPro" id="IPR014729">
    <property type="entry name" value="Rossmann-like_a/b/a_fold"/>
</dbReference>
<dbReference type="InterPro" id="IPR050385">
    <property type="entry name" value="Archaeal_FAD_synthase"/>
</dbReference>
<dbReference type="GO" id="GO:0006646">
    <property type="term" value="P:phosphatidylethanolamine biosynthetic process"/>
    <property type="evidence" value="ECO:0007669"/>
    <property type="project" value="UniProtKB-UniPathway"/>
</dbReference>
<dbReference type="PANTHER" id="PTHR43793">
    <property type="entry name" value="FAD SYNTHASE"/>
    <property type="match status" value="1"/>
</dbReference>
<evidence type="ECO:0000256" key="2">
    <source>
        <dbReference type="ARBA" id="ARBA00022695"/>
    </source>
</evidence>
<protein>
    <submittedName>
        <fullName evidence="4">Glycerol-3-phosphate cytidylyltransferase</fullName>
    </submittedName>
</protein>
<dbReference type="UniPathway" id="UPA00558">
    <property type="reaction ID" value="UER00742"/>
</dbReference>
<dbReference type="GO" id="GO:0016779">
    <property type="term" value="F:nucleotidyltransferase activity"/>
    <property type="evidence" value="ECO:0007669"/>
    <property type="project" value="UniProtKB-KW"/>
</dbReference>
<dbReference type="EMBL" id="PFBK01000003">
    <property type="protein sequence ID" value="PIR84025.1"/>
    <property type="molecule type" value="Genomic_DNA"/>
</dbReference>
<dbReference type="Pfam" id="PF01467">
    <property type="entry name" value="CTP_transf_like"/>
    <property type="match status" value="1"/>
</dbReference>
<keyword evidence="2 4" id="KW-0548">Nucleotidyltransferase</keyword>
<name>A0A2H0UE14_9BACT</name>
<dbReference type="InterPro" id="IPR004821">
    <property type="entry name" value="Cyt_trans-like"/>
</dbReference>
<keyword evidence="1 4" id="KW-0808">Transferase</keyword>
<organism evidence="4 5">
    <name type="scientific">Candidatus Kaiserbacteria bacterium CG10_big_fil_rev_8_21_14_0_10_51_14</name>
    <dbReference type="NCBI Taxonomy" id="1974610"/>
    <lineage>
        <taxon>Bacteria</taxon>
        <taxon>Candidatus Kaiseribacteriota</taxon>
    </lineage>
</organism>
<dbReference type="PANTHER" id="PTHR43793:SF1">
    <property type="entry name" value="FAD SYNTHASE"/>
    <property type="match status" value="1"/>
</dbReference>
<sequence length="145" mass="16502">MRDGKKVGFTAGAFDLCHAGHMLMFKEAKTVCDYLIVGLHSDPTIDRPETKNKPIMSVEEREIILEGITYIDEIITYDTEADLLRILSENTPGIDVRILGEEYKDKQYTGRDLPLPVYFNSRGHGYSTTELRKRVYDAEKQKNGA</sequence>
<gene>
    <name evidence="4" type="ORF">COU18_01290</name>
</gene>
<dbReference type="AlphaFoldDB" id="A0A2H0UE14"/>
<accession>A0A2H0UE14</accession>
<evidence type="ECO:0000313" key="5">
    <source>
        <dbReference type="Proteomes" id="UP000231192"/>
    </source>
</evidence>
<comment type="caution">
    <text evidence="4">The sequence shown here is derived from an EMBL/GenBank/DDBJ whole genome shotgun (WGS) entry which is preliminary data.</text>
</comment>
<evidence type="ECO:0000256" key="1">
    <source>
        <dbReference type="ARBA" id="ARBA00022679"/>
    </source>
</evidence>
<reference evidence="5" key="1">
    <citation type="submission" date="2017-09" db="EMBL/GenBank/DDBJ databases">
        <title>Depth-based differentiation of microbial function through sediment-hosted aquifers and enrichment of novel symbionts in the deep terrestrial subsurface.</title>
        <authorList>
            <person name="Probst A.J."/>
            <person name="Ladd B."/>
            <person name="Jarett J.K."/>
            <person name="Geller-Mcgrath D.E."/>
            <person name="Sieber C.M.K."/>
            <person name="Emerson J.B."/>
            <person name="Anantharaman K."/>
            <person name="Thomas B.C."/>
            <person name="Malmstrom R."/>
            <person name="Stieglmeier M."/>
            <person name="Klingl A."/>
            <person name="Woyke T."/>
            <person name="Ryan C.M."/>
            <person name="Banfield J.F."/>
        </authorList>
    </citation>
    <scope>NUCLEOTIDE SEQUENCE [LARGE SCALE GENOMIC DNA]</scope>
</reference>
<dbReference type="SUPFAM" id="SSF52374">
    <property type="entry name" value="Nucleotidylyl transferase"/>
    <property type="match status" value="1"/>
</dbReference>